<gene>
    <name evidence="2" type="ORF">UHOR_14885</name>
</gene>
<sequence length="171" mass="18684">MLLLLWEASSTLLLLLILPILSILLVLLLMVTAPLTSCGWMVLVLLHHCQGPSPLHLSGNLHLFITLLSLAPICLHQLHHCARSLLHLVATPLFIVTPCCISNRGFPWADSCEICSSECGPADSIDSCSMTSVPTDLDKLCHRAVDPTDLTELCWNSTFTQSMMVAQDLSI</sequence>
<keyword evidence="1" id="KW-0812">Transmembrane</keyword>
<feature type="transmembrane region" description="Helical" evidence="1">
    <location>
        <begin position="12"/>
        <end position="35"/>
    </location>
</feature>
<organism evidence="2 3">
    <name type="scientific">Ustilago hordei</name>
    <name type="common">Barley covered smut fungus</name>
    <dbReference type="NCBI Taxonomy" id="120017"/>
    <lineage>
        <taxon>Eukaryota</taxon>
        <taxon>Fungi</taxon>
        <taxon>Dikarya</taxon>
        <taxon>Basidiomycota</taxon>
        <taxon>Ustilaginomycotina</taxon>
        <taxon>Ustilaginomycetes</taxon>
        <taxon>Ustilaginales</taxon>
        <taxon>Ustilaginaceae</taxon>
        <taxon>Ustilago</taxon>
    </lineage>
</organism>
<keyword evidence="1" id="KW-1133">Transmembrane helix</keyword>
<keyword evidence="3" id="KW-1185">Reference proteome</keyword>
<proteinExistence type="predicted"/>
<dbReference type="EMBL" id="CAGI01000163">
    <property type="protein sequence ID" value="CCF51351.1"/>
    <property type="molecule type" value="Genomic_DNA"/>
</dbReference>
<comment type="caution">
    <text evidence="2">The sequence shown here is derived from an EMBL/GenBank/DDBJ whole genome shotgun (WGS) entry which is preliminary data.</text>
</comment>
<evidence type="ECO:0000256" key="1">
    <source>
        <dbReference type="SAM" id="Phobius"/>
    </source>
</evidence>
<accession>I2FWQ8</accession>
<dbReference type="AlphaFoldDB" id="I2FWQ8"/>
<dbReference type="HOGENOM" id="CLU_1564052_0_0_1"/>
<protein>
    <submittedName>
        <fullName evidence="2">Uncharacterized protein</fullName>
    </submittedName>
</protein>
<evidence type="ECO:0000313" key="2">
    <source>
        <dbReference type="EMBL" id="CCF51351.1"/>
    </source>
</evidence>
<evidence type="ECO:0000313" key="3">
    <source>
        <dbReference type="Proteomes" id="UP000006174"/>
    </source>
</evidence>
<reference evidence="2 3" key="1">
    <citation type="journal article" date="2012" name="Plant Cell">
        <title>Genome comparison of barley and maize smut fungi reveals targeted loss of RNA silencing components and species-specific presence of transposable elements.</title>
        <authorList>
            <person name="Laurie J.D."/>
            <person name="Ali S."/>
            <person name="Linning R."/>
            <person name="Mannhaupt G."/>
            <person name="Wong P."/>
            <person name="Gueldener U."/>
            <person name="Muensterkoetter M."/>
            <person name="Moore R."/>
            <person name="Kahmann R."/>
            <person name="Bakkeren G."/>
            <person name="Schirawski J."/>
        </authorList>
    </citation>
    <scope>NUCLEOTIDE SEQUENCE [LARGE SCALE GENOMIC DNA]</scope>
    <source>
        <strain evidence="3">Uh4875-4</strain>
    </source>
</reference>
<name>I2FWQ8_USTHO</name>
<keyword evidence="1" id="KW-0472">Membrane</keyword>
<dbReference type="Proteomes" id="UP000006174">
    <property type="component" value="Unassembled WGS sequence"/>
</dbReference>